<keyword evidence="1" id="KW-0472">Membrane</keyword>
<evidence type="ECO:0000313" key="3">
    <source>
        <dbReference type="Proteomes" id="UP000019267"/>
    </source>
</evidence>
<dbReference type="STRING" id="1276246.SCULI_v1c07190"/>
<dbReference type="HOGENOM" id="CLU_2939460_0_0_14"/>
<proteinExistence type="predicted"/>
<dbReference type="KEGG" id="scq:SCULI_v1c07190"/>
<feature type="transmembrane region" description="Helical" evidence="1">
    <location>
        <begin position="5"/>
        <end position="25"/>
    </location>
</feature>
<dbReference type="PATRIC" id="fig|1276246.3.peg.717"/>
<evidence type="ECO:0000256" key="1">
    <source>
        <dbReference type="SAM" id="Phobius"/>
    </source>
</evidence>
<dbReference type="AlphaFoldDB" id="W6A844"/>
<accession>W6A844</accession>
<keyword evidence="1" id="KW-0812">Transmembrane</keyword>
<dbReference type="Proteomes" id="UP000019267">
    <property type="component" value="Chromosome"/>
</dbReference>
<feature type="transmembrane region" description="Helical" evidence="1">
    <location>
        <begin position="31"/>
        <end position="51"/>
    </location>
</feature>
<dbReference type="RefSeq" id="WP_025363291.1">
    <property type="nucleotide sequence ID" value="NZ_CP006681.1"/>
</dbReference>
<organism evidence="2 3">
    <name type="scientific">Spiroplasma culicicola AES-1</name>
    <dbReference type="NCBI Taxonomy" id="1276246"/>
    <lineage>
        <taxon>Bacteria</taxon>
        <taxon>Bacillati</taxon>
        <taxon>Mycoplasmatota</taxon>
        <taxon>Mollicutes</taxon>
        <taxon>Entomoplasmatales</taxon>
        <taxon>Spiroplasmataceae</taxon>
        <taxon>Spiroplasma</taxon>
    </lineage>
</organism>
<gene>
    <name evidence="2" type="ORF">SCULI_v1c07190</name>
</gene>
<name>W6A844_9MOLU</name>
<evidence type="ECO:0000313" key="2">
    <source>
        <dbReference type="EMBL" id="AHI53060.1"/>
    </source>
</evidence>
<reference evidence="2 3" key="1">
    <citation type="journal article" date="2014" name="Genome Biol. Evol.">
        <title>Molecular evolution of the substrate utilization strategies and putative virulence factors in mosquito-associated Spiroplasma species.</title>
        <authorList>
            <person name="Chang T.H."/>
            <person name="Lo W.S."/>
            <person name="Ku C."/>
            <person name="Chen L.L."/>
            <person name="Kuo C.H."/>
        </authorList>
    </citation>
    <scope>NUCLEOTIDE SEQUENCE [LARGE SCALE GENOMIC DNA]</scope>
    <source>
        <strain evidence="2">AES-1</strain>
    </source>
</reference>
<keyword evidence="1" id="KW-1133">Transmembrane helix</keyword>
<dbReference type="EMBL" id="CP006681">
    <property type="protein sequence ID" value="AHI53060.1"/>
    <property type="molecule type" value="Genomic_DNA"/>
</dbReference>
<keyword evidence="3" id="KW-1185">Reference proteome</keyword>
<sequence>MQRWWVLTLILLLLGIIPGIIYWLLHPGHKIATLVLLLIFFIIPGLLYLLFPKGGFLSSK</sequence>
<protein>
    <submittedName>
        <fullName evidence="2">Uncharacterized protein</fullName>
    </submittedName>
</protein>